<evidence type="ECO:0000313" key="3">
    <source>
        <dbReference type="Proteomes" id="UP001162156"/>
    </source>
</evidence>
<organism evidence="2 3">
    <name type="scientific">Rhamnusium bicolor</name>
    <dbReference type="NCBI Taxonomy" id="1586634"/>
    <lineage>
        <taxon>Eukaryota</taxon>
        <taxon>Metazoa</taxon>
        <taxon>Ecdysozoa</taxon>
        <taxon>Arthropoda</taxon>
        <taxon>Hexapoda</taxon>
        <taxon>Insecta</taxon>
        <taxon>Pterygota</taxon>
        <taxon>Neoptera</taxon>
        <taxon>Endopterygota</taxon>
        <taxon>Coleoptera</taxon>
        <taxon>Polyphaga</taxon>
        <taxon>Cucujiformia</taxon>
        <taxon>Chrysomeloidea</taxon>
        <taxon>Cerambycidae</taxon>
        <taxon>Lepturinae</taxon>
        <taxon>Rhagiini</taxon>
        <taxon>Rhamnusium</taxon>
    </lineage>
</organism>
<dbReference type="Proteomes" id="UP001162156">
    <property type="component" value="Unassembled WGS sequence"/>
</dbReference>
<accession>A0AAV8X0E5</accession>
<dbReference type="InterPro" id="IPR050281">
    <property type="entry name" value="Flavin_monoamine_oxidase"/>
</dbReference>
<name>A0AAV8X0E5_9CUCU</name>
<dbReference type="PANTHER" id="PTHR10742:SF398">
    <property type="entry name" value="AMINE OXIDASE DOMAIN-CONTAINING PROTEIN-RELATED"/>
    <property type="match status" value="1"/>
</dbReference>
<dbReference type="InterPro" id="IPR036188">
    <property type="entry name" value="FAD/NAD-bd_sf"/>
</dbReference>
<feature type="domain" description="Amine oxidase" evidence="1">
    <location>
        <begin position="15"/>
        <end position="460"/>
    </location>
</feature>
<dbReference type="EMBL" id="JANEYF010004176">
    <property type="protein sequence ID" value="KAJ8931980.1"/>
    <property type="molecule type" value="Genomic_DNA"/>
</dbReference>
<gene>
    <name evidence="2" type="ORF">NQ314_015064</name>
</gene>
<reference evidence="2" key="1">
    <citation type="journal article" date="2023" name="Insect Mol. Biol.">
        <title>Genome sequencing provides insights into the evolution of gene families encoding plant cell wall-degrading enzymes in longhorned beetles.</title>
        <authorList>
            <person name="Shin N.R."/>
            <person name="Okamura Y."/>
            <person name="Kirsch R."/>
            <person name="Pauchet Y."/>
        </authorList>
    </citation>
    <scope>NUCLEOTIDE SEQUENCE</scope>
    <source>
        <strain evidence="2">RBIC_L_NR</strain>
    </source>
</reference>
<dbReference type="SUPFAM" id="SSF54373">
    <property type="entry name" value="FAD-linked reductases, C-terminal domain"/>
    <property type="match status" value="2"/>
</dbReference>
<feature type="domain" description="Amine oxidase" evidence="1">
    <location>
        <begin position="478"/>
        <end position="809"/>
    </location>
</feature>
<dbReference type="Pfam" id="PF01593">
    <property type="entry name" value="Amino_oxidase"/>
    <property type="match status" value="2"/>
</dbReference>
<comment type="caution">
    <text evidence="2">The sequence shown here is derived from an EMBL/GenBank/DDBJ whole genome shotgun (WGS) entry which is preliminary data.</text>
</comment>
<sequence>MSKNPSVIVIGAGAAGIAAATKLLENGFINVTILEAENRIGGRIHSVDFGGSIVDIGGQWVHGDKGNVVYEMVKNLDLLSTSHNKYDDNTYYLSNGTVADKHITDRLHKIGIQIIEDEERAKRDSGTFGDYFIKVYNENVLKEFGSNKEIIKLATLLESWFHKFFVCLDSAKTWFDISTTGAFVFQRCDGDQQLNWRDKGYRTILYVLMKKIPDITKQLPLDDKVLLNKEVTKIVWDDNSTNNGGVTVNCTDGSSYNADHVIVTTSVGVLKKFHKTLFDPELPLYKVNSVEGLPLGTVNKILLKFPKKWWPNDLKGFSLLWTDEDRLNLVNEFPHFDPSDNGRSWLEDIFGFYVIDSHPRVLLGWVVGKLAAEVELLPDEVVVSGSISKWNSNPHFCGSYSHVSIEAENKKASAEDLARPLVSKNSKQTVLFAGEATHATKFSTVHGAIETGYREAERLINIYNGPEYSKIVILGAGMAGLGAAMKLTELDCKEFLILEAQDQPGGRINTVVVDGKPLDIGAQWLHGKDTPLYDMALKYNLLSEKTSEEGLGIFIRNDGIVFDEFLVKQIDFQIGKILEQFGDFLEEQFLEYLDSCVDTDEIRQMKLELFDWHLRFQIIDNSCHNMRRLSAKYWGSYICLDDIAHYNLKYGYQSLVNVIVNSLPKECIRLKTEVTSIDFSNKLHSCVVVNCSENKIVYCDHLIITASIGVLKDFSDITPPLPKYLRDSINDVGFYGIGKIYLFFNEKWWGDSKGFQFIWKSGTVLEEREEWIRHMTGFDEVFNQPTALIGWVGSHGVEQMESLCEEEVAIYELHVACNNVAR</sequence>
<dbReference type="SUPFAM" id="SSF51905">
    <property type="entry name" value="FAD/NAD(P)-binding domain"/>
    <property type="match status" value="2"/>
</dbReference>
<dbReference type="Gene3D" id="3.50.50.60">
    <property type="entry name" value="FAD/NAD(P)-binding domain"/>
    <property type="match status" value="2"/>
</dbReference>
<evidence type="ECO:0000259" key="1">
    <source>
        <dbReference type="Pfam" id="PF01593"/>
    </source>
</evidence>
<proteinExistence type="predicted"/>
<evidence type="ECO:0000313" key="2">
    <source>
        <dbReference type="EMBL" id="KAJ8931980.1"/>
    </source>
</evidence>
<dbReference type="PANTHER" id="PTHR10742">
    <property type="entry name" value="FLAVIN MONOAMINE OXIDASE"/>
    <property type="match status" value="1"/>
</dbReference>
<protein>
    <recommendedName>
        <fullName evidence="1">Amine oxidase domain-containing protein</fullName>
    </recommendedName>
</protein>
<dbReference type="Gene3D" id="3.90.660.10">
    <property type="match status" value="2"/>
</dbReference>
<keyword evidence="3" id="KW-1185">Reference proteome</keyword>
<dbReference type="AlphaFoldDB" id="A0AAV8X0E5"/>
<dbReference type="GO" id="GO:0046592">
    <property type="term" value="F:polyamine oxidase activity"/>
    <property type="evidence" value="ECO:0007669"/>
    <property type="project" value="TreeGrafter"/>
</dbReference>
<dbReference type="InterPro" id="IPR002937">
    <property type="entry name" value="Amino_oxidase"/>
</dbReference>